<feature type="non-terminal residue" evidence="2">
    <location>
        <position position="165"/>
    </location>
</feature>
<feature type="region of interest" description="Disordered" evidence="1">
    <location>
        <begin position="73"/>
        <end position="165"/>
    </location>
</feature>
<comment type="caution">
    <text evidence="2">The sequence shown here is derived from an EMBL/GenBank/DDBJ whole genome shotgun (WGS) entry which is preliminary data.</text>
</comment>
<proteinExistence type="predicted"/>
<evidence type="ECO:0000256" key="1">
    <source>
        <dbReference type="SAM" id="MobiDB-lite"/>
    </source>
</evidence>
<name>A0A9W8J8M5_9AGAR</name>
<dbReference type="AlphaFoldDB" id="A0A9W8J8M5"/>
<protein>
    <submittedName>
        <fullName evidence="2">Uncharacterized protein</fullName>
    </submittedName>
</protein>
<organism evidence="2 3">
    <name type="scientific">Candolleomyces eurysporus</name>
    <dbReference type="NCBI Taxonomy" id="2828524"/>
    <lineage>
        <taxon>Eukaryota</taxon>
        <taxon>Fungi</taxon>
        <taxon>Dikarya</taxon>
        <taxon>Basidiomycota</taxon>
        <taxon>Agaricomycotina</taxon>
        <taxon>Agaricomycetes</taxon>
        <taxon>Agaricomycetidae</taxon>
        <taxon>Agaricales</taxon>
        <taxon>Agaricineae</taxon>
        <taxon>Psathyrellaceae</taxon>
        <taxon>Candolleomyces</taxon>
    </lineage>
</organism>
<feature type="compositionally biased region" description="Pro residues" evidence="1">
    <location>
        <begin position="82"/>
        <end position="91"/>
    </location>
</feature>
<sequence>MEVSERWPKACINVLLGFRDFIFQQVKRKTQIHDTVRLQSRVKEINKIVAEISTHYNTVLCLFNAAAAELENEERKAIHTPPLDPNSPTPAPGKKKTLSALGHESARSSLKIGPEELPDEAPAAKRNRAAAPDNSLGIVSRSLRSTPGKRYKTQLKRGTVAISKP</sequence>
<gene>
    <name evidence="2" type="ORF">H1R20_g6980</name>
</gene>
<dbReference type="Proteomes" id="UP001140091">
    <property type="component" value="Unassembled WGS sequence"/>
</dbReference>
<keyword evidence="3" id="KW-1185">Reference proteome</keyword>
<evidence type="ECO:0000313" key="3">
    <source>
        <dbReference type="Proteomes" id="UP001140091"/>
    </source>
</evidence>
<reference evidence="2" key="1">
    <citation type="submission" date="2022-06" db="EMBL/GenBank/DDBJ databases">
        <title>Genome Sequence of Candolleomyces eurysporus.</title>
        <authorList>
            <person name="Buettner E."/>
        </authorList>
    </citation>
    <scope>NUCLEOTIDE SEQUENCE</scope>
    <source>
        <strain evidence="2">VTCC 930004</strain>
    </source>
</reference>
<evidence type="ECO:0000313" key="2">
    <source>
        <dbReference type="EMBL" id="KAJ2930122.1"/>
    </source>
</evidence>
<accession>A0A9W8J8M5</accession>
<dbReference type="EMBL" id="JANBPK010000849">
    <property type="protein sequence ID" value="KAJ2930122.1"/>
    <property type="molecule type" value="Genomic_DNA"/>
</dbReference>
<dbReference type="OrthoDB" id="5584477at2759"/>